<dbReference type="RefSeq" id="WP_091231805.1">
    <property type="nucleotide sequence ID" value="NZ_FMKA01000005.1"/>
</dbReference>
<gene>
    <name evidence="1" type="ORF">SAMN05421730_100538</name>
</gene>
<dbReference type="Gene3D" id="3.40.50.1000">
    <property type="entry name" value="HAD superfamily/HAD-like"/>
    <property type="match status" value="1"/>
</dbReference>
<reference evidence="1 2" key="1">
    <citation type="submission" date="2016-09" db="EMBL/GenBank/DDBJ databases">
        <authorList>
            <person name="Capua I."/>
            <person name="De Benedictis P."/>
            <person name="Joannis T."/>
            <person name="Lombin L.H."/>
            <person name="Cattoli G."/>
        </authorList>
    </citation>
    <scope>NUCLEOTIDE SEQUENCE [LARGE SCALE GENOMIC DNA]</scope>
    <source>
        <strain evidence="1 2">GluBS11</strain>
    </source>
</reference>
<dbReference type="SFLD" id="SFLDS00003">
    <property type="entry name" value="Haloacid_Dehalogenase"/>
    <property type="match status" value="1"/>
</dbReference>
<evidence type="ECO:0000313" key="2">
    <source>
        <dbReference type="Proteomes" id="UP000199315"/>
    </source>
</evidence>
<dbReference type="OrthoDB" id="9797415at2"/>
<dbReference type="Proteomes" id="UP000199315">
    <property type="component" value="Unassembled WGS sequence"/>
</dbReference>
<dbReference type="NCBIfam" id="TIGR01509">
    <property type="entry name" value="HAD-SF-IA-v3"/>
    <property type="match status" value="1"/>
</dbReference>
<dbReference type="EMBL" id="FMKA01000005">
    <property type="protein sequence ID" value="SCP96506.1"/>
    <property type="molecule type" value="Genomic_DNA"/>
</dbReference>
<dbReference type="InterPro" id="IPR023198">
    <property type="entry name" value="PGP-like_dom2"/>
</dbReference>
<dbReference type="InterPro" id="IPR036412">
    <property type="entry name" value="HAD-like_sf"/>
</dbReference>
<dbReference type="Pfam" id="PF00702">
    <property type="entry name" value="Hydrolase"/>
    <property type="match status" value="1"/>
</dbReference>
<sequence>MINTVIFDLGMVLVGYCWKEYLESFHYPEQIAGEVAEAMFLSSEWNEFDRSLLSDEEILESFIGNNPAREKEIREVFATIGGVIKKYDYAREWIRELKAKGYKIYYLSNFAKKTFEQAWDIMNFIEEADGGILSFEIKRVKPEPEIYETLVSRYRIVPENAVFLDDSKANVEAAKKIGFHTIEFTSKDKALKELMALGVK</sequence>
<proteinExistence type="predicted"/>
<dbReference type="AlphaFoldDB" id="A0A1D3TRW5"/>
<keyword evidence="1" id="KW-0378">Hydrolase</keyword>
<evidence type="ECO:0000313" key="1">
    <source>
        <dbReference type="EMBL" id="SCP96506.1"/>
    </source>
</evidence>
<keyword evidence="2" id="KW-1185">Reference proteome</keyword>
<name>A0A1D3TRW5_9FIRM</name>
<dbReference type="GO" id="GO:0016787">
    <property type="term" value="F:hydrolase activity"/>
    <property type="evidence" value="ECO:0007669"/>
    <property type="project" value="UniProtKB-KW"/>
</dbReference>
<dbReference type="InterPro" id="IPR006439">
    <property type="entry name" value="HAD-SF_hydro_IA"/>
</dbReference>
<organism evidence="1 2">
    <name type="scientific">Anaerobium acetethylicum</name>
    <dbReference type="NCBI Taxonomy" id="1619234"/>
    <lineage>
        <taxon>Bacteria</taxon>
        <taxon>Bacillati</taxon>
        <taxon>Bacillota</taxon>
        <taxon>Clostridia</taxon>
        <taxon>Lachnospirales</taxon>
        <taxon>Lachnospiraceae</taxon>
        <taxon>Anaerobium</taxon>
    </lineage>
</organism>
<dbReference type="CDD" id="cd02603">
    <property type="entry name" value="HAD_sEH-N_like"/>
    <property type="match status" value="1"/>
</dbReference>
<dbReference type="PANTHER" id="PTHR43611">
    <property type="entry name" value="ALPHA-D-GLUCOSE 1-PHOSPHATE PHOSPHATASE"/>
    <property type="match status" value="1"/>
</dbReference>
<dbReference type="STRING" id="1619234.SAMN05421730_100538"/>
<dbReference type="PRINTS" id="PR00413">
    <property type="entry name" value="HADHALOGNASE"/>
</dbReference>
<dbReference type="SFLD" id="SFLDG01129">
    <property type="entry name" value="C1.5:_HAD__Beta-PGM__Phosphata"/>
    <property type="match status" value="1"/>
</dbReference>
<dbReference type="PANTHER" id="PTHR43611:SF3">
    <property type="entry name" value="FLAVIN MONONUCLEOTIDE HYDROLASE 1, CHLOROPLATIC"/>
    <property type="match status" value="1"/>
</dbReference>
<dbReference type="InterPro" id="IPR023214">
    <property type="entry name" value="HAD_sf"/>
</dbReference>
<protein>
    <submittedName>
        <fullName evidence="1">Putative hydrolase of the HAD superfamily</fullName>
    </submittedName>
</protein>
<dbReference type="Gene3D" id="1.10.150.240">
    <property type="entry name" value="Putative phosphatase, domain 2"/>
    <property type="match status" value="1"/>
</dbReference>
<dbReference type="SUPFAM" id="SSF56784">
    <property type="entry name" value="HAD-like"/>
    <property type="match status" value="1"/>
</dbReference>
<accession>A0A1D3TRW5</accession>